<keyword evidence="2" id="KW-1185">Reference proteome</keyword>
<evidence type="ECO:0000313" key="2">
    <source>
        <dbReference type="Proteomes" id="UP000198601"/>
    </source>
</evidence>
<evidence type="ECO:0000313" key="1">
    <source>
        <dbReference type="EMBL" id="SCW68371.1"/>
    </source>
</evidence>
<proteinExistence type="predicted"/>
<sequence length="223" mass="25399">MDQQEYGRYLLGLIDEEATDGEIGEDEFYSYFQIFMPSGEGVEAIFAPLANGEAYLKRLAPIYDMLDPEDFKGDSVPGYFNGKSGSVSEDVLRGYGEQLITGMKQLMEEHADVEGTVEVASYLAGVHQIVILPRGEIGQYREKYDPILHETLFEIVSEHKNLDEPVQILSEAYYSIACDYWISYYLQWHRFDLAGDPLAPYFELYRLGYNLVFSGSNVYIGRV</sequence>
<dbReference type="Proteomes" id="UP000198601">
    <property type="component" value="Unassembled WGS sequence"/>
</dbReference>
<accession>A0A1G4SH43</accession>
<dbReference type="AlphaFoldDB" id="A0A1G4SH43"/>
<protein>
    <submittedName>
        <fullName evidence="1">Uncharacterized protein</fullName>
    </submittedName>
</protein>
<dbReference type="RefSeq" id="WP_090674055.1">
    <property type="nucleotide sequence ID" value="NZ_FMTT01000028.1"/>
</dbReference>
<dbReference type="EMBL" id="FMTT01000028">
    <property type="protein sequence ID" value="SCW68371.1"/>
    <property type="molecule type" value="Genomic_DNA"/>
</dbReference>
<organism evidence="1 2">
    <name type="scientific">Paenibacillus tianmuensis</name>
    <dbReference type="NCBI Taxonomy" id="624147"/>
    <lineage>
        <taxon>Bacteria</taxon>
        <taxon>Bacillati</taxon>
        <taxon>Bacillota</taxon>
        <taxon>Bacilli</taxon>
        <taxon>Bacillales</taxon>
        <taxon>Paenibacillaceae</taxon>
        <taxon>Paenibacillus</taxon>
    </lineage>
</organism>
<name>A0A1G4SH43_9BACL</name>
<dbReference type="OrthoDB" id="2066087at2"/>
<gene>
    <name evidence="1" type="ORF">SAMN04487970_102833</name>
</gene>
<reference evidence="2" key="1">
    <citation type="submission" date="2016-10" db="EMBL/GenBank/DDBJ databases">
        <authorList>
            <person name="Varghese N."/>
            <person name="Submissions S."/>
        </authorList>
    </citation>
    <scope>NUCLEOTIDE SEQUENCE [LARGE SCALE GENOMIC DNA]</scope>
    <source>
        <strain evidence="2">CGMCC 1.8946</strain>
    </source>
</reference>